<dbReference type="PROSITE" id="PS51318">
    <property type="entry name" value="TAT"/>
    <property type="match status" value="1"/>
</dbReference>
<dbReference type="GO" id="GO:0015689">
    <property type="term" value="P:molybdate ion transport"/>
    <property type="evidence" value="ECO:0007669"/>
    <property type="project" value="InterPro"/>
</dbReference>
<dbReference type="GO" id="GO:0046872">
    <property type="term" value="F:metal ion binding"/>
    <property type="evidence" value="ECO:0007669"/>
    <property type="project" value="UniProtKB-KW"/>
</dbReference>
<keyword evidence="7" id="KW-1185">Reference proteome</keyword>
<name>A0A8J3FI74_9ACTN</name>
<keyword evidence="3" id="KW-0732">Signal</keyword>
<feature type="compositionally biased region" description="Low complexity" evidence="5">
    <location>
        <begin position="1"/>
        <end position="11"/>
    </location>
</feature>
<evidence type="ECO:0000256" key="5">
    <source>
        <dbReference type="SAM" id="MobiDB-lite"/>
    </source>
</evidence>
<evidence type="ECO:0000313" key="6">
    <source>
        <dbReference type="EMBL" id="GGK17659.1"/>
    </source>
</evidence>
<evidence type="ECO:0000256" key="4">
    <source>
        <dbReference type="PIRSR" id="PIRSR004846-1"/>
    </source>
</evidence>
<evidence type="ECO:0000313" key="7">
    <source>
        <dbReference type="Proteomes" id="UP000662200"/>
    </source>
</evidence>
<feature type="binding site" evidence="4">
    <location>
        <position position="55"/>
    </location>
    <ligand>
        <name>molybdate</name>
        <dbReference type="ChEBI" id="CHEBI:36264"/>
    </ligand>
</feature>
<evidence type="ECO:0000256" key="2">
    <source>
        <dbReference type="ARBA" id="ARBA00022723"/>
    </source>
</evidence>
<dbReference type="NCBIfam" id="TIGR01256">
    <property type="entry name" value="modA"/>
    <property type="match status" value="1"/>
</dbReference>
<feature type="compositionally biased region" description="Basic residues" evidence="5">
    <location>
        <begin position="12"/>
        <end position="21"/>
    </location>
</feature>
<dbReference type="InterPro" id="IPR005950">
    <property type="entry name" value="ModA"/>
</dbReference>
<protein>
    <submittedName>
        <fullName evidence="6">Molybdate-binding protein</fullName>
    </submittedName>
</protein>
<dbReference type="PANTHER" id="PTHR30632:SF0">
    <property type="entry name" value="SULFATE-BINDING PROTEIN"/>
    <property type="match status" value="1"/>
</dbReference>
<reference evidence="6" key="1">
    <citation type="journal article" date="2014" name="Int. J. Syst. Evol. Microbiol.">
        <title>Complete genome sequence of Corynebacterium casei LMG S-19264T (=DSM 44701T), isolated from a smear-ripened cheese.</title>
        <authorList>
            <consortium name="US DOE Joint Genome Institute (JGI-PGF)"/>
            <person name="Walter F."/>
            <person name="Albersmeier A."/>
            <person name="Kalinowski J."/>
            <person name="Ruckert C."/>
        </authorList>
    </citation>
    <scope>NUCLEOTIDE SEQUENCE</scope>
    <source>
        <strain evidence="6">JCM 3091</strain>
    </source>
</reference>
<proteinExistence type="inferred from homology"/>
<feature type="binding site" evidence="4">
    <location>
        <position position="203"/>
    </location>
    <ligand>
        <name>molybdate</name>
        <dbReference type="ChEBI" id="CHEBI:36264"/>
    </ligand>
</feature>
<organism evidence="6 7">
    <name type="scientific">Pilimelia terevasa</name>
    <dbReference type="NCBI Taxonomy" id="53372"/>
    <lineage>
        <taxon>Bacteria</taxon>
        <taxon>Bacillati</taxon>
        <taxon>Actinomycetota</taxon>
        <taxon>Actinomycetes</taxon>
        <taxon>Micromonosporales</taxon>
        <taxon>Micromonosporaceae</taxon>
        <taxon>Pilimelia</taxon>
    </lineage>
</organism>
<dbReference type="PIRSF" id="PIRSF004846">
    <property type="entry name" value="ModA"/>
    <property type="match status" value="1"/>
</dbReference>
<keyword evidence="4" id="KW-0500">Molybdenum</keyword>
<dbReference type="Proteomes" id="UP000662200">
    <property type="component" value="Unassembled WGS sequence"/>
</dbReference>
<keyword evidence="2 4" id="KW-0479">Metal-binding</keyword>
<dbReference type="SUPFAM" id="SSF53850">
    <property type="entry name" value="Periplasmic binding protein-like II"/>
    <property type="match status" value="1"/>
</dbReference>
<comment type="caution">
    <text evidence="6">The sequence shown here is derived from an EMBL/GenBank/DDBJ whole genome shotgun (WGS) entry which is preliminary data.</text>
</comment>
<gene>
    <name evidence="6" type="primary">modA</name>
    <name evidence="6" type="ORF">GCM10010124_07740</name>
</gene>
<dbReference type="GO" id="GO:0030973">
    <property type="term" value="F:molybdate ion binding"/>
    <property type="evidence" value="ECO:0007669"/>
    <property type="project" value="TreeGrafter"/>
</dbReference>
<dbReference type="RefSeq" id="WP_229789328.1">
    <property type="nucleotide sequence ID" value="NZ_BMQC01000002.1"/>
</dbReference>
<reference evidence="6" key="2">
    <citation type="submission" date="2020-09" db="EMBL/GenBank/DDBJ databases">
        <authorList>
            <person name="Sun Q."/>
            <person name="Ohkuma M."/>
        </authorList>
    </citation>
    <scope>NUCLEOTIDE SEQUENCE</scope>
    <source>
        <strain evidence="6">JCM 3091</strain>
    </source>
</reference>
<feature type="region of interest" description="Disordered" evidence="5">
    <location>
        <begin position="1"/>
        <end position="21"/>
    </location>
</feature>
<accession>A0A8J3FI74</accession>
<dbReference type="PANTHER" id="PTHR30632">
    <property type="entry name" value="MOLYBDATE-BINDING PERIPLASMIC PROTEIN"/>
    <property type="match status" value="1"/>
</dbReference>
<sequence>MRIPAGDLPGARRGRPRRTRRSRLSGAAVALAVAVAGCGAPAAPAGRLTVFAAASLTATFQALAGTFEKERAGTQVVFHFAASSTLAQQLVDGAPADVFAAASPETMATVTRAGVAAGPQTFVRNQLVIGVAEGNPKNLRSLADLARPGVAVARCAAQVPCGVAADRALRAADVTLRGPTLELNANATLTKLTLGEVDAALIYRTDALAAAAAVDAVDFPQSAAAATDYPIALISRGDRKELAAAFVALVTGERSAAAFRRAGFTTL</sequence>
<feature type="binding site" evidence="4">
    <location>
        <position position="83"/>
    </location>
    <ligand>
        <name>molybdate</name>
        <dbReference type="ChEBI" id="CHEBI:36264"/>
    </ligand>
</feature>
<dbReference type="Gene3D" id="3.40.190.10">
    <property type="entry name" value="Periplasmic binding protein-like II"/>
    <property type="match status" value="2"/>
</dbReference>
<comment type="similarity">
    <text evidence="1">Belongs to the bacterial solute-binding protein ModA family.</text>
</comment>
<dbReference type="InterPro" id="IPR050682">
    <property type="entry name" value="ModA/WtpA"/>
</dbReference>
<dbReference type="AlphaFoldDB" id="A0A8J3FI74"/>
<dbReference type="EMBL" id="BMQC01000002">
    <property type="protein sequence ID" value="GGK17659.1"/>
    <property type="molecule type" value="Genomic_DNA"/>
</dbReference>
<evidence type="ECO:0000256" key="1">
    <source>
        <dbReference type="ARBA" id="ARBA00009175"/>
    </source>
</evidence>
<dbReference type="InterPro" id="IPR006311">
    <property type="entry name" value="TAT_signal"/>
</dbReference>
<evidence type="ECO:0000256" key="3">
    <source>
        <dbReference type="ARBA" id="ARBA00022729"/>
    </source>
</evidence>
<dbReference type="Pfam" id="PF13531">
    <property type="entry name" value="SBP_bac_11"/>
    <property type="match status" value="1"/>
</dbReference>